<dbReference type="OrthoDB" id="1600340at2759"/>
<dbReference type="PROSITE" id="PS51450">
    <property type="entry name" value="LRR"/>
    <property type="match status" value="2"/>
</dbReference>
<evidence type="ECO:0000259" key="13">
    <source>
        <dbReference type="Pfam" id="PF08263"/>
    </source>
</evidence>
<name>A0A251V4S4_HELAN</name>
<evidence type="ECO:0000256" key="7">
    <source>
        <dbReference type="ARBA" id="ARBA00022737"/>
    </source>
</evidence>
<dbReference type="GO" id="GO:0006952">
    <property type="term" value="P:defense response"/>
    <property type="evidence" value="ECO:0007669"/>
    <property type="project" value="UniProtKB-ARBA"/>
</dbReference>
<evidence type="ECO:0000256" key="9">
    <source>
        <dbReference type="ARBA" id="ARBA00023136"/>
    </source>
</evidence>
<keyword evidence="5 11" id="KW-0812">Transmembrane</keyword>
<sequence length="963" mass="106408">MSSHSSSFSYLCFLTIFTFFHSSLSDQNSTTNIRCIEYERTALLEFKNDLIDGANRLVSWNRSNADCCIWYGITCNNLTGHVSEIRLRGPDAMADLKSQEASIQRFGGKVNPSLQNLTSLEYLDLSCNDFGGNPIPTYIGYLRNLTYLNLTESRFSGEVPSQLGDLSKLRVLSIRQLYSGDQYVQQVKSLQWLSGLSFLRHLDMGGVQLDGVFDWLQVPFTLVELHLVYCGLPPITPSLTMVNLTSLSVLDLSYNNFSTSSIPSWITSLHSLVSLNLANCNFNGPVPAGLMNMNSLTVLDLSNNQLTGIQETRNSSTLSVCNLREINLDWNKFDGKSLLDALTSLFECESSKLESLRFASSGLSGNLPRQLGKLKNLVHIDLNGNSISGSIPDSIGNLSSLQTLELGSNLISGPIPDSIGRLSSLLSMYLPSNSITGPLPESLGELSSLELLDLSYNEINGTLPQSIGNLTKLKQLIIEHNLLTGVVTEGHFANLTSLVTLRGDANMLRLELPADNWEPPFQLRILTLNNWSLGPKFPSWLRNQTDLFILYLDSTRISDNIPSWFWSTFPGLQYLNISDNNLSSVSLNDFLCSVEPKQIIYMHLGNTNISGVLPDCWSNWELLNILNLQNNNLTGEFPTSLANLSSLESLNVHNNKLSGEVPVNLMNSKSLQIIDLSENNFVGSIPTPIGGEATVLKLLSLRSNKLNGEIPDEICRLDSIQMLDLADNNLSGRIPNCFNNFSVMTGKVTPNPIVELAQQEFMGSAWLVMRGRVYGYGSILGLVTYLDLSSNRLHGVIPSEITQLVELRFLNLSNNRLTGRIPEKMGDMKLLELFDLSRNEVDGMIPSSMSKLSFLNLLNVAYNNLTGRIPSSTQFQSFQESSFVGNQLCGAPLSLRCGGGGGVVNASEEERSDDGPEWGLITSIVAGFVVGFWVVVAPLVGSKSWRMKYYEYLYKIWCKFCGS</sequence>
<evidence type="ECO:0000313" key="17">
    <source>
        <dbReference type="Proteomes" id="UP000215914"/>
    </source>
</evidence>
<dbReference type="SMART" id="SM00364">
    <property type="entry name" value="LRR_BAC"/>
    <property type="match status" value="6"/>
</dbReference>
<keyword evidence="6 12" id="KW-0732">Signal</keyword>
<dbReference type="FunFam" id="3.80.10.10:FF:000111">
    <property type="entry name" value="LRR receptor-like serine/threonine-protein kinase ERECTA"/>
    <property type="match status" value="1"/>
</dbReference>
<dbReference type="PANTHER" id="PTHR48063">
    <property type="entry name" value="LRR RECEPTOR-LIKE KINASE"/>
    <property type="match status" value="1"/>
</dbReference>
<dbReference type="InterPro" id="IPR001611">
    <property type="entry name" value="Leu-rich_rpt"/>
</dbReference>
<dbReference type="InterPro" id="IPR013210">
    <property type="entry name" value="LRR_N_plant-typ"/>
</dbReference>
<dbReference type="Pfam" id="PF08263">
    <property type="entry name" value="LRRNT_2"/>
    <property type="match status" value="1"/>
</dbReference>
<reference evidence="15" key="3">
    <citation type="submission" date="2020-06" db="EMBL/GenBank/DDBJ databases">
        <title>Helianthus annuus Genome sequencing and assembly Release 2.</title>
        <authorList>
            <person name="Gouzy J."/>
            <person name="Langlade N."/>
            <person name="Munos S."/>
        </authorList>
    </citation>
    <scope>NUCLEOTIDE SEQUENCE</scope>
    <source>
        <tissue evidence="15">Leaves</tissue>
    </source>
</reference>
<evidence type="ECO:0000256" key="12">
    <source>
        <dbReference type="SAM" id="SignalP"/>
    </source>
</evidence>
<keyword evidence="10" id="KW-0325">Glycoprotein</keyword>
<evidence type="ECO:0000256" key="6">
    <source>
        <dbReference type="ARBA" id="ARBA00022729"/>
    </source>
</evidence>
<keyword evidence="15" id="KW-0808">Transferase</keyword>
<accession>A0A251V4S4</accession>
<dbReference type="InterPro" id="IPR003591">
    <property type="entry name" value="Leu-rich_rpt_typical-subtyp"/>
</dbReference>
<keyword evidence="8 11" id="KW-1133">Transmembrane helix</keyword>
<dbReference type="EMBL" id="CM007892">
    <property type="protein sequence ID" value="OTG30595.1"/>
    <property type="molecule type" value="Genomic_DNA"/>
</dbReference>
<dbReference type="EMBL" id="MNCJ02000318">
    <property type="protein sequence ID" value="KAF5813094.1"/>
    <property type="molecule type" value="Genomic_DNA"/>
</dbReference>
<evidence type="ECO:0000256" key="3">
    <source>
        <dbReference type="ARBA" id="ARBA00022475"/>
    </source>
</evidence>
<dbReference type="PANTHER" id="PTHR48063:SF98">
    <property type="entry name" value="LRR RECEPTOR-LIKE SERINE_THREONINE-PROTEIN KINASE FLS2"/>
    <property type="match status" value="1"/>
</dbReference>
<evidence type="ECO:0000256" key="5">
    <source>
        <dbReference type="ARBA" id="ARBA00022692"/>
    </source>
</evidence>
<dbReference type="GO" id="GO:0004674">
    <property type="term" value="F:protein serine/threonine kinase activity"/>
    <property type="evidence" value="ECO:0007669"/>
    <property type="project" value="UniProtKB-KW"/>
</dbReference>
<gene>
    <name evidence="16" type="ORF">HannXRQ_Chr03g0066231</name>
    <name evidence="15" type="ORF">HanXRQr2_Chr03g0094211</name>
</gene>
<keyword evidence="3" id="KW-1003">Cell membrane</keyword>
<dbReference type="SMART" id="SM00365">
    <property type="entry name" value="LRR_SD22"/>
    <property type="match status" value="4"/>
</dbReference>
<evidence type="ECO:0000256" key="8">
    <source>
        <dbReference type="ARBA" id="ARBA00022989"/>
    </source>
</evidence>
<keyword evidence="9 11" id="KW-0472">Membrane</keyword>
<keyword evidence="4" id="KW-0433">Leucine-rich repeat</keyword>
<dbReference type="InterPro" id="IPR046956">
    <property type="entry name" value="RLP23-like"/>
</dbReference>
<evidence type="ECO:0000313" key="16">
    <source>
        <dbReference type="EMBL" id="OTG30595.1"/>
    </source>
</evidence>
<keyword evidence="15" id="KW-0418">Kinase</keyword>
<dbReference type="InterPro" id="IPR055414">
    <property type="entry name" value="LRR_R13L4/SHOC2-like"/>
</dbReference>
<feature type="domain" description="Disease resistance R13L4/SHOC-2-like LRR" evidence="14">
    <location>
        <begin position="369"/>
        <end position="545"/>
    </location>
</feature>
<keyword evidence="7" id="KW-0677">Repeat</keyword>
<proteinExistence type="inferred from homology"/>
<evidence type="ECO:0000256" key="4">
    <source>
        <dbReference type="ARBA" id="ARBA00022614"/>
    </source>
</evidence>
<dbReference type="InterPro" id="IPR032675">
    <property type="entry name" value="LRR_dom_sf"/>
</dbReference>
<evidence type="ECO:0000256" key="1">
    <source>
        <dbReference type="ARBA" id="ARBA00004251"/>
    </source>
</evidence>
<keyword evidence="17" id="KW-1185">Reference proteome</keyword>
<dbReference type="PRINTS" id="PR00019">
    <property type="entry name" value="LEURICHRPT"/>
</dbReference>
<reference evidence="15 17" key="1">
    <citation type="journal article" date="2017" name="Nature">
        <title>The sunflower genome provides insights into oil metabolism, flowering and Asterid evolution.</title>
        <authorList>
            <person name="Badouin H."/>
            <person name="Gouzy J."/>
            <person name="Grassa C.J."/>
            <person name="Murat F."/>
            <person name="Staton S.E."/>
            <person name="Cottret L."/>
            <person name="Lelandais-Briere C."/>
            <person name="Owens G.L."/>
            <person name="Carrere S."/>
            <person name="Mayjonade B."/>
            <person name="Legrand L."/>
            <person name="Gill N."/>
            <person name="Kane N.C."/>
            <person name="Bowers J.E."/>
            <person name="Hubner S."/>
            <person name="Bellec A."/>
            <person name="Berard A."/>
            <person name="Berges H."/>
            <person name="Blanchet N."/>
            <person name="Boniface M.C."/>
            <person name="Brunel D."/>
            <person name="Catrice O."/>
            <person name="Chaidir N."/>
            <person name="Claudel C."/>
            <person name="Donnadieu C."/>
            <person name="Faraut T."/>
            <person name="Fievet G."/>
            <person name="Helmstetter N."/>
            <person name="King M."/>
            <person name="Knapp S.J."/>
            <person name="Lai Z."/>
            <person name="Le Paslier M.C."/>
            <person name="Lippi Y."/>
            <person name="Lorenzon L."/>
            <person name="Mandel J.R."/>
            <person name="Marage G."/>
            <person name="Marchand G."/>
            <person name="Marquand E."/>
            <person name="Bret-Mestries E."/>
            <person name="Morien E."/>
            <person name="Nambeesan S."/>
            <person name="Nguyen T."/>
            <person name="Pegot-Espagnet P."/>
            <person name="Pouilly N."/>
            <person name="Raftis F."/>
            <person name="Sallet E."/>
            <person name="Schiex T."/>
            <person name="Thomas J."/>
            <person name="Vandecasteele C."/>
            <person name="Vares D."/>
            <person name="Vear F."/>
            <person name="Vautrin S."/>
            <person name="Crespi M."/>
            <person name="Mangin B."/>
            <person name="Burke J.M."/>
            <person name="Salse J."/>
            <person name="Munos S."/>
            <person name="Vincourt P."/>
            <person name="Rieseberg L.H."/>
            <person name="Langlade N.B."/>
        </authorList>
    </citation>
    <scope>NUCLEOTIDE SEQUENCE [LARGE SCALE GENOMIC DNA]</scope>
    <source>
        <strain evidence="17">cv. SF193</strain>
        <tissue evidence="15">Leaves</tissue>
    </source>
</reference>
<dbReference type="SMART" id="SM00369">
    <property type="entry name" value="LRR_TYP"/>
    <property type="match status" value="10"/>
</dbReference>
<feature type="signal peptide" evidence="12">
    <location>
        <begin position="1"/>
        <end position="25"/>
    </location>
</feature>
<evidence type="ECO:0000259" key="14">
    <source>
        <dbReference type="Pfam" id="PF23598"/>
    </source>
</evidence>
<dbReference type="EC" id="2.7.11.1" evidence="15"/>
<protein>
    <submittedName>
        <fullName evidence="15">Non-specific serine/threonine protein kinase</fullName>
        <ecNumber evidence="15">2.7.11.1</ecNumber>
    </submittedName>
    <submittedName>
        <fullName evidence="16">Putative leucine-rich repeat protein, plant-type</fullName>
    </submittedName>
</protein>
<dbReference type="Proteomes" id="UP000215914">
    <property type="component" value="Chromosome 3"/>
</dbReference>
<dbReference type="OMA" id="NTNCEMA"/>
<dbReference type="Gene3D" id="3.80.10.10">
    <property type="entry name" value="Ribonuclease Inhibitor"/>
    <property type="match status" value="5"/>
</dbReference>
<dbReference type="GO" id="GO:0051707">
    <property type="term" value="P:response to other organism"/>
    <property type="evidence" value="ECO:0007669"/>
    <property type="project" value="UniProtKB-ARBA"/>
</dbReference>
<dbReference type="SUPFAM" id="SSF52047">
    <property type="entry name" value="RNI-like"/>
    <property type="match status" value="1"/>
</dbReference>
<dbReference type="GO" id="GO:0005886">
    <property type="term" value="C:plasma membrane"/>
    <property type="evidence" value="ECO:0007669"/>
    <property type="project" value="UniProtKB-SubCell"/>
</dbReference>
<evidence type="ECO:0000256" key="11">
    <source>
        <dbReference type="SAM" id="Phobius"/>
    </source>
</evidence>
<dbReference type="AlphaFoldDB" id="A0A251V4S4"/>
<feature type="transmembrane region" description="Helical" evidence="11">
    <location>
        <begin position="918"/>
        <end position="940"/>
    </location>
</feature>
<comment type="subcellular location">
    <subcellularLocation>
        <location evidence="1">Cell membrane</location>
        <topology evidence="1">Single-pass type I membrane protein</topology>
    </subcellularLocation>
</comment>
<dbReference type="Gramene" id="mRNA:HanXRQr2_Chr03g0094211">
    <property type="protein sequence ID" value="CDS:HanXRQr2_Chr03g0094211.1"/>
    <property type="gene ID" value="HanXRQr2_Chr03g0094211"/>
</dbReference>
<dbReference type="InParanoid" id="A0A251V4S4"/>
<evidence type="ECO:0000256" key="2">
    <source>
        <dbReference type="ARBA" id="ARBA00009592"/>
    </source>
</evidence>
<dbReference type="SUPFAM" id="SSF52058">
    <property type="entry name" value="L domain-like"/>
    <property type="match status" value="2"/>
</dbReference>
<feature type="domain" description="Leucine-rich repeat-containing N-terminal plant-type" evidence="13">
    <location>
        <begin position="38"/>
        <end position="76"/>
    </location>
</feature>
<keyword evidence="15" id="KW-0723">Serine/threonine-protein kinase</keyword>
<dbReference type="FunFam" id="3.80.10.10:FF:000095">
    <property type="entry name" value="LRR receptor-like serine/threonine-protein kinase GSO1"/>
    <property type="match status" value="2"/>
</dbReference>
<organism evidence="16 17">
    <name type="scientific">Helianthus annuus</name>
    <name type="common">Common sunflower</name>
    <dbReference type="NCBI Taxonomy" id="4232"/>
    <lineage>
        <taxon>Eukaryota</taxon>
        <taxon>Viridiplantae</taxon>
        <taxon>Streptophyta</taxon>
        <taxon>Embryophyta</taxon>
        <taxon>Tracheophyta</taxon>
        <taxon>Spermatophyta</taxon>
        <taxon>Magnoliopsida</taxon>
        <taxon>eudicotyledons</taxon>
        <taxon>Gunneridae</taxon>
        <taxon>Pentapetalae</taxon>
        <taxon>asterids</taxon>
        <taxon>campanulids</taxon>
        <taxon>Asterales</taxon>
        <taxon>Asteraceae</taxon>
        <taxon>Asteroideae</taxon>
        <taxon>Heliantheae alliance</taxon>
        <taxon>Heliantheae</taxon>
        <taxon>Helianthus</taxon>
    </lineage>
</organism>
<evidence type="ECO:0000313" key="15">
    <source>
        <dbReference type="EMBL" id="KAF5813094.1"/>
    </source>
</evidence>
<reference evidence="16" key="2">
    <citation type="submission" date="2017-02" db="EMBL/GenBank/DDBJ databases">
        <title>Sunflower complete genome.</title>
        <authorList>
            <person name="Langlade N."/>
            <person name="Munos S."/>
        </authorList>
    </citation>
    <scope>NUCLEOTIDE SEQUENCE [LARGE SCALE GENOMIC DNA]</scope>
    <source>
        <tissue evidence="16">Leaves</tissue>
    </source>
</reference>
<comment type="similarity">
    <text evidence="2">Belongs to the RLP family.</text>
</comment>
<evidence type="ECO:0000256" key="10">
    <source>
        <dbReference type="ARBA" id="ARBA00023180"/>
    </source>
</evidence>
<dbReference type="Pfam" id="PF00560">
    <property type="entry name" value="LRR_1"/>
    <property type="match status" value="11"/>
</dbReference>
<feature type="chain" id="PRO_5012422623" evidence="12">
    <location>
        <begin position="26"/>
        <end position="963"/>
    </location>
</feature>
<dbReference type="Pfam" id="PF23598">
    <property type="entry name" value="LRR_14"/>
    <property type="match status" value="1"/>
</dbReference>